<evidence type="ECO:0000313" key="3">
    <source>
        <dbReference type="EMBL" id="CAA9283508.1"/>
    </source>
</evidence>
<dbReference type="Pfam" id="PF07452">
    <property type="entry name" value="CHRD"/>
    <property type="match status" value="1"/>
</dbReference>
<dbReference type="SMART" id="SM00754">
    <property type="entry name" value="CHRD"/>
    <property type="match status" value="1"/>
</dbReference>
<feature type="signal peptide" evidence="1">
    <location>
        <begin position="1"/>
        <end position="26"/>
    </location>
</feature>
<proteinExistence type="predicted"/>
<evidence type="ECO:0000259" key="2">
    <source>
        <dbReference type="PROSITE" id="PS50933"/>
    </source>
</evidence>
<sequence length="182" mass="18628">MKNVSFAVALLAGGLLLQSCDNTAIAPDSAEQTTTTASARLGGGSYNAHLTGDQEVPSNPLAPPVVTNATGQVNLKLSADGTELYYKLIVANIETVRFAHLHLAPAGTNGPVVVDLFMPMPLVPVISPQGVLAEGVITAASLKNSLAGKTVADLVAAIEAGDVYANVHSVKYPGGELRGQLD</sequence>
<reference evidence="3" key="1">
    <citation type="submission" date="2020-02" db="EMBL/GenBank/DDBJ databases">
        <authorList>
            <person name="Meier V. D."/>
        </authorList>
    </citation>
    <scope>NUCLEOTIDE SEQUENCE</scope>
    <source>
        <strain evidence="3">AVDCRST_MAG56</strain>
    </source>
</reference>
<feature type="chain" id="PRO_5027092284" description="CHRD domain-containing protein" evidence="1">
    <location>
        <begin position="27"/>
        <end position="182"/>
    </location>
</feature>
<dbReference type="EMBL" id="CADCTQ010000328">
    <property type="protein sequence ID" value="CAA9283508.1"/>
    <property type="molecule type" value="Genomic_DNA"/>
</dbReference>
<dbReference type="AlphaFoldDB" id="A0A6J4JP87"/>
<evidence type="ECO:0000256" key="1">
    <source>
        <dbReference type="SAM" id="SignalP"/>
    </source>
</evidence>
<feature type="domain" description="CHRD" evidence="2">
    <location>
        <begin position="42"/>
        <end position="182"/>
    </location>
</feature>
<organism evidence="3">
    <name type="scientific">uncultured Cytophagales bacterium</name>
    <dbReference type="NCBI Taxonomy" id="158755"/>
    <lineage>
        <taxon>Bacteria</taxon>
        <taxon>Pseudomonadati</taxon>
        <taxon>Bacteroidota</taxon>
        <taxon>Sphingobacteriia</taxon>
        <taxon>Sphingobacteriales</taxon>
        <taxon>environmental samples</taxon>
    </lineage>
</organism>
<name>A0A6J4JP87_9SPHI</name>
<dbReference type="PROSITE" id="PS51257">
    <property type="entry name" value="PROKAR_LIPOPROTEIN"/>
    <property type="match status" value="1"/>
</dbReference>
<dbReference type="InterPro" id="IPR010895">
    <property type="entry name" value="CHRD"/>
</dbReference>
<accession>A0A6J4JP87</accession>
<dbReference type="PROSITE" id="PS50933">
    <property type="entry name" value="CHRD"/>
    <property type="match status" value="1"/>
</dbReference>
<protein>
    <recommendedName>
        <fullName evidence="2">CHRD domain-containing protein</fullName>
    </recommendedName>
</protein>
<gene>
    <name evidence="3" type="ORF">AVDCRST_MAG56-3919</name>
</gene>
<keyword evidence="1" id="KW-0732">Signal</keyword>